<sequence length="391" mass="44784">MEVVEDITNSSENISITPFGLQEEQGQLRHNYRRYGEVDAALLTQTPGVVRIDTVLHRRRGILITHDTYDYFRLSFEDDDHARCFLGEILANVSASDHVVRLSELQLEEINSQWDENPRVINPRFTPANLPLIMSTKLVYSLSTKWEIVKTHYYIALSETMLDQLCEEAICSASLNGFIKVTSLPIMKDIPDIRQPKMSVEHELTQALISASLTERYKPPICSLVERLINMIKVGRRERSEPFLNISKNWAPRFLPRESMNKISQAIRFVHIENHDPDTLDKTDRQDGSDNADKASNALKPSNSSIRGMRAFLVRRPVGKTSRTCLDKALAKCIRESTTARTLFDRGERSRTKLDSFADKLFYCANRCYTGDTRSHSEQCSSRGMVEFLFE</sequence>
<dbReference type="OrthoDB" id="3911117at2759"/>
<dbReference type="InParanoid" id="B8LZI2"/>
<evidence type="ECO:0000256" key="1">
    <source>
        <dbReference type="SAM" id="MobiDB-lite"/>
    </source>
</evidence>
<dbReference type="RefSeq" id="XP_002479027.1">
    <property type="nucleotide sequence ID" value="XM_002478982.1"/>
</dbReference>
<gene>
    <name evidence="2" type="ORF">TSTA_093100</name>
</gene>
<dbReference type="HOGENOM" id="CLU_706324_0_0_1"/>
<dbReference type="EMBL" id="EQ962653">
    <property type="protein sequence ID" value="EED22064.1"/>
    <property type="molecule type" value="Genomic_DNA"/>
</dbReference>
<name>B8LZI2_TALSN</name>
<dbReference type="Proteomes" id="UP000001745">
    <property type="component" value="Unassembled WGS sequence"/>
</dbReference>
<feature type="compositionally biased region" description="Basic and acidic residues" evidence="1">
    <location>
        <begin position="277"/>
        <end position="293"/>
    </location>
</feature>
<accession>B8LZI2</accession>
<keyword evidence="3" id="KW-1185">Reference proteome</keyword>
<proteinExistence type="predicted"/>
<evidence type="ECO:0000313" key="2">
    <source>
        <dbReference type="EMBL" id="EED22064.1"/>
    </source>
</evidence>
<protein>
    <submittedName>
        <fullName evidence="2">Uncharacterized protein</fullName>
    </submittedName>
</protein>
<evidence type="ECO:0000313" key="3">
    <source>
        <dbReference type="Proteomes" id="UP000001745"/>
    </source>
</evidence>
<organism evidence="2 3">
    <name type="scientific">Talaromyces stipitatus (strain ATCC 10500 / CBS 375.48 / QM 6759 / NRRL 1006)</name>
    <name type="common">Penicillium stipitatum</name>
    <dbReference type="NCBI Taxonomy" id="441959"/>
    <lineage>
        <taxon>Eukaryota</taxon>
        <taxon>Fungi</taxon>
        <taxon>Dikarya</taxon>
        <taxon>Ascomycota</taxon>
        <taxon>Pezizomycotina</taxon>
        <taxon>Eurotiomycetes</taxon>
        <taxon>Eurotiomycetidae</taxon>
        <taxon>Eurotiales</taxon>
        <taxon>Trichocomaceae</taxon>
        <taxon>Talaromyces</taxon>
        <taxon>Talaromyces sect. Talaromyces</taxon>
    </lineage>
</organism>
<dbReference type="GeneID" id="8102554"/>
<dbReference type="VEuPathDB" id="FungiDB:TSTA_093100"/>
<dbReference type="AlphaFoldDB" id="B8LZI2"/>
<reference evidence="3" key="1">
    <citation type="journal article" date="2015" name="Genome Announc.">
        <title>Genome sequence of the AIDS-associated pathogen Penicillium marneffei (ATCC18224) and its near taxonomic relative Talaromyces stipitatus (ATCC10500).</title>
        <authorList>
            <person name="Nierman W.C."/>
            <person name="Fedorova-Abrams N.D."/>
            <person name="Andrianopoulos A."/>
        </authorList>
    </citation>
    <scope>NUCLEOTIDE SEQUENCE [LARGE SCALE GENOMIC DNA]</scope>
    <source>
        <strain evidence="3">ATCC 10500 / CBS 375.48 / QM 6759 / NRRL 1006</strain>
    </source>
</reference>
<feature type="region of interest" description="Disordered" evidence="1">
    <location>
        <begin position="277"/>
        <end position="302"/>
    </location>
</feature>